<dbReference type="EMBL" id="BSOW01000015">
    <property type="protein sequence ID" value="GLR87632.1"/>
    <property type="molecule type" value="Genomic_DNA"/>
</dbReference>
<reference evidence="2" key="1">
    <citation type="journal article" date="2019" name="Int. J. Syst. Evol. Microbiol.">
        <title>The Global Catalogue of Microorganisms (GCM) 10K type strain sequencing project: providing services to taxonomists for standard genome sequencing and annotation.</title>
        <authorList>
            <consortium name="The Broad Institute Genomics Platform"/>
            <consortium name="The Broad Institute Genome Sequencing Center for Infectious Disease"/>
            <person name="Wu L."/>
            <person name="Ma J."/>
        </authorList>
    </citation>
    <scope>NUCLEOTIDE SEQUENCE [LARGE SCALE GENOMIC DNA]</scope>
    <source>
        <strain evidence="2">NBRC 102520</strain>
    </source>
</reference>
<evidence type="ECO:0000313" key="1">
    <source>
        <dbReference type="EMBL" id="GLR87632.1"/>
    </source>
</evidence>
<protein>
    <submittedName>
        <fullName evidence="1">Uncharacterized protein</fullName>
    </submittedName>
</protein>
<keyword evidence="2" id="KW-1185">Reference proteome</keyword>
<proteinExistence type="predicted"/>
<evidence type="ECO:0000313" key="2">
    <source>
        <dbReference type="Proteomes" id="UP001156905"/>
    </source>
</evidence>
<organism evidence="1 2">
    <name type="scientific">Bradyrhizobium iriomotense</name>
    <dbReference type="NCBI Taxonomy" id="441950"/>
    <lineage>
        <taxon>Bacteria</taxon>
        <taxon>Pseudomonadati</taxon>
        <taxon>Pseudomonadota</taxon>
        <taxon>Alphaproteobacteria</taxon>
        <taxon>Hyphomicrobiales</taxon>
        <taxon>Nitrobacteraceae</taxon>
        <taxon>Bradyrhizobium</taxon>
    </lineage>
</organism>
<comment type="caution">
    <text evidence="1">The sequence shown here is derived from an EMBL/GenBank/DDBJ whole genome shotgun (WGS) entry which is preliminary data.</text>
</comment>
<sequence>MELEQRLSVALGKLIEQAAPRDIRQRVEQPVEIHLCCLHRYISSCNNLVA</sequence>
<name>A0ABQ6B6F0_9BRAD</name>
<dbReference type="RefSeq" id="WP_284268584.1">
    <property type="nucleotide sequence ID" value="NZ_BSOW01000015.1"/>
</dbReference>
<accession>A0ABQ6B6F0</accession>
<dbReference type="Proteomes" id="UP001156905">
    <property type="component" value="Unassembled WGS sequence"/>
</dbReference>
<gene>
    <name evidence="1" type="ORF">GCM10007857_43430</name>
</gene>